<organism evidence="2 3">
    <name type="scientific">Luteolibacter soli</name>
    <dbReference type="NCBI Taxonomy" id="3135280"/>
    <lineage>
        <taxon>Bacteria</taxon>
        <taxon>Pseudomonadati</taxon>
        <taxon>Verrucomicrobiota</taxon>
        <taxon>Verrucomicrobiia</taxon>
        <taxon>Verrucomicrobiales</taxon>
        <taxon>Verrucomicrobiaceae</taxon>
        <taxon>Luteolibacter</taxon>
    </lineage>
</organism>
<feature type="transmembrane region" description="Helical" evidence="1">
    <location>
        <begin position="30"/>
        <end position="47"/>
    </location>
</feature>
<keyword evidence="3" id="KW-1185">Reference proteome</keyword>
<accession>A0ABU9ATP5</accession>
<proteinExistence type="predicted"/>
<evidence type="ECO:0000313" key="3">
    <source>
        <dbReference type="Proteomes" id="UP001371305"/>
    </source>
</evidence>
<reference evidence="2 3" key="1">
    <citation type="submission" date="2024-04" db="EMBL/GenBank/DDBJ databases">
        <title>Luteolibacter sp. isolated from soil.</title>
        <authorList>
            <person name="An J."/>
        </authorList>
    </citation>
    <scope>NUCLEOTIDE SEQUENCE [LARGE SCALE GENOMIC DNA]</scope>
    <source>
        <strain evidence="2 3">Y139</strain>
    </source>
</reference>
<keyword evidence="1" id="KW-1133">Transmembrane helix</keyword>
<dbReference type="RefSeq" id="WP_341403839.1">
    <property type="nucleotide sequence ID" value="NZ_JBBUKT010000002.1"/>
</dbReference>
<keyword evidence="1" id="KW-0472">Membrane</keyword>
<comment type="caution">
    <text evidence="2">The sequence shown here is derived from an EMBL/GenBank/DDBJ whole genome shotgun (WGS) entry which is preliminary data.</text>
</comment>
<dbReference type="EMBL" id="JBBUKT010000002">
    <property type="protein sequence ID" value="MEK7950344.1"/>
    <property type="molecule type" value="Genomic_DNA"/>
</dbReference>
<name>A0ABU9ATP5_9BACT</name>
<gene>
    <name evidence="2" type="ORF">WKV53_07550</name>
</gene>
<dbReference type="Proteomes" id="UP001371305">
    <property type="component" value="Unassembled WGS sequence"/>
</dbReference>
<keyword evidence="1" id="KW-0812">Transmembrane</keyword>
<evidence type="ECO:0000256" key="1">
    <source>
        <dbReference type="SAM" id="Phobius"/>
    </source>
</evidence>
<sequence>MNAIDSKEHEVLERTLGEVRRVRRHRAARRMAVMPLLMMLGAGWFALTRGPAPAPPVMTEAPQAAHTAGESLTVVEWKDGMPSLVEYSGKDLGKLELAFSLEPVVTFPEELW</sequence>
<protein>
    <submittedName>
        <fullName evidence="2">Uncharacterized protein</fullName>
    </submittedName>
</protein>
<evidence type="ECO:0000313" key="2">
    <source>
        <dbReference type="EMBL" id="MEK7950344.1"/>
    </source>
</evidence>